<dbReference type="InterPro" id="IPR029021">
    <property type="entry name" value="Prot-tyrosine_phosphatase-like"/>
</dbReference>
<evidence type="ECO:0000256" key="6">
    <source>
        <dbReference type="SAM" id="MobiDB-lite"/>
    </source>
</evidence>
<reference evidence="8" key="2">
    <citation type="submission" date="2023-05" db="EMBL/GenBank/DDBJ databases">
        <authorList>
            <consortium name="Lawrence Berkeley National Laboratory"/>
            <person name="Steindorff A."/>
            <person name="Hensen N."/>
            <person name="Bonometti L."/>
            <person name="Westerberg I."/>
            <person name="Brannstrom I.O."/>
            <person name="Guillou S."/>
            <person name="Cros-Aarteil S."/>
            <person name="Calhoun S."/>
            <person name="Haridas S."/>
            <person name="Kuo A."/>
            <person name="Mondo S."/>
            <person name="Pangilinan J."/>
            <person name="Riley R."/>
            <person name="Labutti K."/>
            <person name="Andreopoulos B."/>
            <person name="Lipzen A."/>
            <person name="Chen C."/>
            <person name="Yanf M."/>
            <person name="Daum C."/>
            <person name="Ng V."/>
            <person name="Clum A."/>
            <person name="Ohm R."/>
            <person name="Martin F."/>
            <person name="Silar P."/>
            <person name="Natvig D."/>
            <person name="Lalanne C."/>
            <person name="Gautier V."/>
            <person name="Ament-Velasquez S.L."/>
            <person name="Kruys A."/>
            <person name="Hutchinson M.I."/>
            <person name="Powell A.J."/>
            <person name="Barry K."/>
            <person name="Miller A.N."/>
            <person name="Grigoriev I.V."/>
            <person name="Debuchy R."/>
            <person name="Gladieux P."/>
            <person name="Thoren M.H."/>
            <person name="Johannesson H."/>
        </authorList>
    </citation>
    <scope>NUCLEOTIDE SEQUENCE</scope>
    <source>
        <strain evidence="8">CBS 731.68</strain>
    </source>
</reference>
<dbReference type="GO" id="GO:0005737">
    <property type="term" value="C:cytoplasm"/>
    <property type="evidence" value="ECO:0007669"/>
    <property type="project" value="UniProtKB-SubCell"/>
</dbReference>
<organism evidence="8 9">
    <name type="scientific">Parathielavia appendiculata</name>
    <dbReference type="NCBI Taxonomy" id="2587402"/>
    <lineage>
        <taxon>Eukaryota</taxon>
        <taxon>Fungi</taxon>
        <taxon>Dikarya</taxon>
        <taxon>Ascomycota</taxon>
        <taxon>Pezizomycotina</taxon>
        <taxon>Sordariomycetes</taxon>
        <taxon>Sordariomycetidae</taxon>
        <taxon>Sordariales</taxon>
        <taxon>Chaetomiaceae</taxon>
        <taxon>Parathielavia</taxon>
    </lineage>
</organism>
<dbReference type="FunFam" id="3.90.190.10:FF:000035">
    <property type="entry name" value="Tyrosine phosphatase, putative"/>
    <property type="match status" value="1"/>
</dbReference>
<comment type="catalytic activity">
    <reaction evidence="4">
        <text>3,5-bis(diphospho)-1D-myo-inositol 1,2,4,6-tetrakisphosphate + H2O = 3-diphospho-1D-myo-inositol 1,2,4,5,6-pentakisphosphate + phosphate + 2 H(+)</text>
        <dbReference type="Rhea" id="RHEA:56312"/>
        <dbReference type="ChEBI" id="CHEBI:15377"/>
        <dbReference type="ChEBI" id="CHEBI:15378"/>
        <dbReference type="ChEBI" id="CHEBI:43474"/>
        <dbReference type="ChEBI" id="CHEBI:140372"/>
        <dbReference type="ChEBI" id="CHEBI:140374"/>
        <dbReference type="EC" id="3.6.1.52"/>
    </reaction>
    <physiologicalReaction direction="left-to-right" evidence="4">
        <dbReference type="Rhea" id="RHEA:56313"/>
    </physiologicalReaction>
</comment>
<keyword evidence="7" id="KW-0812">Transmembrane</keyword>
<evidence type="ECO:0000256" key="4">
    <source>
        <dbReference type="ARBA" id="ARBA00047562"/>
    </source>
</evidence>
<dbReference type="GeneID" id="87822715"/>
<proteinExistence type="predicted"/>
<dbReference type="InterPro" id="IPR016130">
    <property type="entry name" value="Tyr_Pase_AS"/>
</dbReference>
<feature type="region of interest" description="Disordered" evidence="6">
    <location>
        <begin position="1"/>
        <end position="49"/>
    </location>
</feature>
<dbReference type="PROSITE" id="PS00383">
    <property type="entry name" value="TYR_PHOSPHATASE_1"/>
    <property type="match status" value="1"/>
</dbReference>
<dbReference type="PRINTS" id="PR01911">
    <property type="entry name" value="PFDSPHPHTASE"/>
</dbReference>
<dbReference type="GO" id="GO:0052840">
    <property type="term" value="F:inositol diphosphate tetrakisphosphate diphosphatase activity"/>
    <property type="evidence" value="ECO:0007669"/>
    <property type="project" value="TreeGrafter"/>
</dbReference>
<dbReference type="RefSeq" id="XP_062644676.1">
    <property type="nucleotide sequence ID" value="XM_062785949.1"/>
</dbReference>
<evidence type="ECO:0000313" key="9">
    <source>
        <dbReference type="Proteomes" id="UP001302602"/>
    </source>
</evidence>
<evidence type="ECO:0000256" key="3">
    <source>
        <dbReference type="ARBA" id="ARBA00022801"/>
    </source>
</evidence>
<dbReference type="AlphaFoldDB" id="A0AAN6Z0D7"/>
<evidence type="ECO:0000256" key="5">
    <source>
        <dbReference type="ARBA" id="ARBA00048424"/>
    </source>
</evidence>
<dbReference type="EMBL" id="MU853236">
    <property type="protein sequence ID" value="KAK4120905.1"/>
    <property type="molecule type" value="Genomic_DNA"/>
</dbReference>
<keyword evidence="3" id="KW-0378">Hydrolase</keyword>
<comment type="caution">
    <text evidence="8">The sequence shown here is derived from an EMBL/GenBank/DDBJ whole genome shotgun (WGS) entry which is preliminary data.</text>
</comment>
<keyword evidence="7" id="KW-0472">Membrane</keyword>
<sequence>MSTRQQSPVVRAESGQQEVDADTLVLEAQAQRQSDPELRDAFHPPSATVQQQADHSARMLEKTLPGEHPPGNFGIVVPGVYRSSFPQSEDYAFIEGLKLKTIVTLVQKDFPDGYDAFLHRNGINHIVFDTKGTKKEGIPASTMKSILRIVLDRQNHPLLIHCNHGKHRTGCVIGIVRKLSGWNLGNIIGEYRTFAEPKVRECDIDYITDFELGDVSNLFWEPSLPFRAPGFVRATLFAIVMLAIWLVWGVRSPGVATRRRDSDNS</sequence>
<dbReference type="Proteomes" id="UP001302602">
    <property type="component" value="Unassembled WGS sequence"/>
</dbReference>
<evidence type="ECO:0000256" key="1">
    <source>
        <dbReference type="ARBA" id="ARBA00004496"/>
    </source>
</evidence>
<protein>
    <submittedName>
        <fullName evidence="8">Uncharacterized protein</fullName>
    </submittedName>
</protein>
<keyword evidence="9" id="KW-1185">Reference proteome</keyword>
<keyword evidence="7" id="KW-1133">Transmembrane helix</keyword>
<accession>A0AAN6Z0D7</accession>
<dbReference type="Pfam" id="PF03162">
    <property type="entry name" value="Y_phosphatase2"/>
    <property type="match status" value="1"/>
</dbReference>
<dbReference type="PANTHER" id="PTHR31126:SF48">
    <property type="entry name" value="INOSITOL PHOSPHATASE SIW14"/>
    <property type="match status" value="1"/>
</dbReference>
<dbReference type="Gene3D" id="3.90.190.10">
    <property type="entry name" value="Protein tyrosine phosphatase superfamily"/>
    <property type="match status" value="1"/>
</dbReference>
<dbReference type="PANTHER" id="PTHR31126">
    <property type="entry name" value="TYROSINE-PROTEIN PHOSPHATASE"/>
    <property type="match status" value="1"/>
</dbReference>
<evidence type="ECO:0000313" key="8">
    <source>
        <dbReference type="EMBL" id="KAK4120905.1"/>
    </source>
</evidence>
<comment type="catalytic activity">
    <reaction evidence="5">
        <text>6-diphospho-1D-myo-inositol pentakisphosphate + H2O = 1D-myo-inositol hexakisphosphate + phosphate + H(+)</text>
        <dbReference type="Rhea" id="RHEA:79703"/>
        <dbReference type="ChEBI" id="CHEBI:15377"/>
        <dbReference type="ChEBI" id="CHEBI:15378"/>
        <dbReference type="ChEBI" id="CHEBI:43474"/>
        <dbReference type="ChEBI" id="CHEBI:58130"/>
        <dbReference type="ChEBI" id="CHEBI:230534"/>
        <dbReference type="EC" id="3.6.1.52"/>
    </reaction>
    <physiologicalReaction direction="left-to-right" evidence="5">
        <dbReference type="Rhea" id="RHEA:79704"/>
    </physiologicalReaction>
</comment>
<gene>
    <name evidence="8" type="ORF">N657DRAFT_147455</name>
</gene>
<dbReference type="SUPFAM" id="SSF52799">
    <property type="entry name" value="(Phosphotyrosine protein) phosphatases II"/>
    <property type="match status" value="1"/>
</dbReference>
<dbReference type="InterPro" id="IPR004861">
    <property type="entry name" value="Siw14-like"/>
</dbReference>
<dbReference type="GO" id="GO:0016791">
    <property type="term" value="F:phosphatase activity"/>
    <property type="evidence" value="ECO:0007669"/>
    <property type="project" value="InterPro"/>
</dbReference>
<comment type="subcellular location">
    <subcellularLocation>
        <location evidence="1">Cytoplasm</location>
    </subcellularLocation>
</comment>
<reference evidence="8" key="1">
    <citation type="journal article" date="2023" name="Mol. Phylogenet. Evol.">
        <title>Genome-scale phylogeny and comparative genomics of the fungal order Sordariales.</title>
        <authorList>
            <person name="Hensen N."/>
            <person name="Bonometti L."/>
            <person name="Westerberg I."/>
            <person name="Brannstrom I.O."/>
            <person name="Guillou S."/>
            <person name="Cros-Aarteil S."/>
            <person name="Calhoun S."/>
            <person name="Haridas S."/>
            <person name="Kuo A."/>
            <person name="Mondo S."/>
            <person name="Pangilinan J."/>
            <person name="Riley R."/>
            <person name="LaButti K."/>
            <person name="Andreopoulos B."/>
            <person name="Lipzen A."/>
            <person name="Chen C."/>
            <person name="Yan M."/>
            <person name="Daum C."/>
            <person name="Ng V."/>
            <person name="Clum A."/>
            <person name="Steindorff A."/>
            <person name="Ohm R.A."/>
            <person name="Martin F."/>
            <person name="Silar P."/>
            <person name="Natvig D.O."/>
            <person name="Lalanne C."/>
            <person name="Gautier V."/>
            <person name="Ament-Velasquez S.L."/>
            <person name="Kruys A."/>
            <person name="Hutchinson M.I."/>
            <person name="Powell A.J."/>
            <person name="Barry K."/>
            <person name="Miller A.N."/>
            <person name="Grigoriev I.V."/>
            <person name="Debuchy R."/>
            <person name="Gladieux P."/>
            <person name="Hiltunen Thoren M."/>
            <person name="Johannesson H."/>
        </authorList>
    </citation>
    <scope>NUCLEOTIDE SEQUENCE</scope>
    <source>
        <strain evidence="8">CBS 731.68</strain>
    </source>
</reference>
<evidence type="ECO:0000256" key="7">
    <source>
        <dbReference type="SAM" id="Phobius"/>
    </source>
</evidence>
<evidence type="ECO:0000256" key="2">
    <source>
        <dbReference type="ARBA" id="ARBA00022490"/>
    </source>
</evidence>
<name>A0AAN6Z0D7_9PEZI</name>
<feature type="transmembrane region" description="Helical" evidence="7">
    <location>
        <begin position="231"/>
        <end position="250"/>
    </location>
</feature>
<keyword evidence="2" id="KW-0963">Cytoplasm</keyword>
<dbReference type="InterPro" id="IPR020428">
    <property type="entry name" value="PFA-DSPs"/>
</dbReference>